<comment type="caution">
    <text evidence="6">The sequence shown here is derived from an EMBL/GenBank/DDBJ whole genome shotgun (WGS) entry which is preliminary data.</text>
</comment>
<proteinExistence type="inferred from homology"/>
<evidence type="ECO:0000256" key="4">
    <source>
        <dbReference type="ARBA" id="ARBA00022857"/>
    </source>
</evidence>
<evidence type="ECO:0000256" key="3">
    <source>
        <dbReference type="ARBA" id="ARBA00022827"/>
    </source>
</evidence>
<dbReference type="InterPro" id="IPR036188">
    <property type="entry name" value="FAD/NAD-bd_sf"/>
</dbReference>
<dbReference type="AlphaFoldDB" id="A0A511DBR8"/>
<evidence type="ECO:0000256" key="1">
    <source>
        <dbReference type="ARBA" id="ARBA00010139"/>
    </source>
</evidence>
<accession>A0A511DBR8</accession>
<dbReference type="Proteomes" id="UP000321685">
    <property type="component" value="Unassembled WGS sequence"/>
</dbReference>
<reference evidence="6 7" key="1">
    <citation type="submission" date="2019-07" db="EMBL/GenBank/DDBJ databases">
        <title>Whole genome shotgun sequence of Pseudonocardia sulfidoxydans NBRC 16205.</title>
        <authorList>
            <person name="Hosoyama A."/>
            <person name="Uohara A."/>
            <person name="Ohji S."/>
            <person name="Ichikawa N."/>
        </authorList>
    </citation>
    <scope>NUCLEOTIDE SEQUENCE [LARGE SCALE GENOMIC DNA]</scope>
    <source>
        <strain evidence="6 7">NBRC 16205</strain>
    </source>
</reference>
<dbReference type="Pfam" id="PF00743">
    <property type="entry name" value="FMO-like"/>
    <property type="match status" value="1"/>
</dbReference>
<dbReference type="PANTHER" id="PTHR43098">
    <property type="entry name" value="L-ORNITHINE N(5)-MONOOXYGENASE-RELATED"/>
    <property type="match status" value="1"/>
</dbReference>
<dbReference type="GO" id="GO:0050660">
    <property type="term" value="F:flavin adenine dinucleotide binding"/>
    <property type="evidence" value="ECO:0007669"/>
    <property type="project" value="InterPro"/>
</dbReference>
<evidence type="ECO:0000313" key="6">
    <source>
        <dbReference type="EMBL" id="GEL22241.1"/>
    </source>
</evidence>
<dbReference type="OrthoDB" id="5168853at2"/>
<protein>
    <submittedName>
        <fullName evidence="6">Cyclohexanone monooxygenase</fullName>
    </submittedName>
</protein>
<evidence type="ECO:0000313" key="7">
    <source>
        <dbReference type="Proteomes" id="UP000321685"/>
    </source>
</evidence>
<keyword evidence="4" id="KW-0521">NADP</keyword>
<dbReference type="InterPro" id="IPR020946">
    <property type="entry name" value="Flavin_mOase-like"/>
</dbReference>
<keyword evidence="6" id="KW-0503">Monooxygenase</keyword>
<sequence>MSGPIDTDDGVEPVELDAVVIGTGFAGLLALHVLRNDLGLQVRAFDDAPGVGGTWYWNCYPGARADTEVTAYCYSFDRDLFDSWRWSERYPRQPEILAYLNHVADRFDLRRSITLETRVQRATFDEHTNRWVVVTNRGERLAARFLIEGVGLLSSTNMPAFPGQETFTGEVFHTARWPQAGTDFRGKRVGVIGTGSSGVQVITEIAPDADHLTVFQRSAQYSVPARHGAIDAEFLASIHSDYEGYWHRVRSSITGFGFEESTTPAADVPDEEREAIFERWWQHGGGFQFMFATFSDIGVDVFANNAATDFIKRKIAETVTDPDTARMLTPTDLYAKRPLCCDGYFETYNRDNVTLVDVKADPIVEITPRGIRTAGVEHELDVIVFATGFDAVTGNTLKIAHTGRDGIDLADHWAHRPTTHLGLMTSGFPNMFTMFGPMGPFTNQPPADEVQIEWIADVIRHLQKTGMDTIEPTAETEAAWVATCDEIGHSTLFPKVDSWINGANVPGKPVTIMFYMAGLGSYAEQLRRARDDDYPGFRFAAADRTPA</sequence>
<dbReference type="GO" id="GO:0050661">
    <property type="term" value="F:NADP binding"/>
    <property type="evidence" value="ECO:0007669"/>
    <property type="project" value="InterPro"/>
</dbReference>
<organism evidence="6 7">
    <name type="scientific">Pseudonocardia sulfidoxydans NBRC 16205</name>
    <dbReference type="NCBI Taxonomy" id="1223511"/>
    <lineage>
        <taxon>Bacteria</taxon>
        <taxon>Bacillati</taxon>
        <taxon>Actinomycetota</taxon>
        <taxon>Actinomycetes</taxon>
        <taxon>Pseudonocardiales</taxon>
        <taxon>Pseudonocardiaceae</taxon>
        <taxon>Pseudonocardia</taxon>
    </lineage>
</organism>
<name>A0A511DBR8_9PSEU</name>
<dbReference type="InterPro" id="IPR050775">
    <property type="entry name" value="FAD-binding_Monooxygenases"/>
</dbReference>
<keyword evidence="2" id="KW-0285">Flavoprotein</keyword>
<dbReference type="PANTHER" id="PTHR43098:SF5">
    <property type="entry name" value="DUAL-FUNCTIONAL MONOOXYGENASE_METHYLTRANSFERASE PSOF"/>
    <property type="match status" value="1"/>
</dbReference>
<keyword evidence="7" id="KW-1185">Reference proteome</keyword>
<dbReference type="GO" id="GO:0004499">
    <property type="term" value="F:N,N-dimethylaniline monooxygenase activity"/>
    <property type="evidence" value="ECO:0007669"/>
    <property type="project" value="InterPro"/>
</dbReference>
<dbReference type="SUPFAM" id="SSF51905">
    <property type="entry name" value="FAD/NAD(P)-binding domain"/>
    <property type="match status" value="2"/>
</dbReference>
<comment type="similarity">
    <text evidence="1">Belongs to the FAD-binding monooxygenase family.</text>
</comment>
<dbReference type="Gene3D" id="3.50.50.60">
    <property type="entry name" value="FAD/NAD(P)-binding domain"/>
    <property type="match status" value="3"/>
</dbReference>
<keyword evidence="3" id="KW-0274">FAD</keyword>
<keyword evidence="5" id="KW-0560">Oxidoreductase</keyword>
<dbReference type="EMBL" id="BJVJ01000007">
    <property type="protein sequence ID" value="GEL22241.1"/>
    <property type="molecule type" value="Genomic_DNA"/>
</dbReference>
<evidence type="ECO:0000256" key="2">
    <source>
        <dbReference type="ARBA" id="ARBA00022630"/>
    </source>
</evidence>
<dbReference type="RefSeq" id="WP_147103202.1">
    <property type="nucleotide sequence ID" value="NZ_BJVJ01000007.1"/>
</dbReference>
<evidence type="ECO:0000256" key="5">
    <source>
        <dbReference type="ARBA" id="ARBA00023002"/>
    </source>
</evidence>
<gene>
    <name evidence="6" type="ORF">PSU4_11950</name>
</gene>